<keyword evidence="3" id="KW-1185">Reference proteome</keyword>
<accession>A0A7W0CCH7</accession>
<name>A0A7W0CCH7_9BACT</name>
<comment type="caution">
    <text evidence="2">The sequence shown here is derived from an EMBL/GenBank/DDBJ whole genome shotgun (WGS) entry which is preliminary data.</text>
</comment>
<dbReference type="InterPro" id="IPR036086">
    <property type="entry name" value="ParB/Sulfiredoxin_sf"/>
</dbReference>
<evidence type="ECO:0000313" key="3">
    <source>
        <dbReference type="Proteomes" id="UP000525298"/>
    </source>
</evidence>
<proteinExistence type="predicted"/>
<dbReference type="Gene3D" id="3.90.1530.10">
    <property type="entry name" value="Conserved hypothetical protein from pyrococcus furiosus pfu- 392566-001, ParB domain"/>
    <property type="match status" value="1"/>
</dbReference>
<evidence type="ECO:0000313" key="2">
    <source>
        <dbReference type="EMBL" id="MBA2883089.1"/>
    </source>
</evidence>
<feature type="compositionally biased region" description="Low complexity" evidence="1">
    <location>
        <begin position="29"/>
        <end position="38"/>
    </location>
</feature>
<organism evidence="2 3">
    <name type="scientific">Desulfosalsimonas propionicica</name>
    <dbReference type="NCBI Taxonomy" id="332175"/>
    <lineage>
        <taxon>Bacteria</taxon>
        <taxon>Pseudomonadati</taxon>
        <taxon>Thermodesulfobacteriota</taxon>
        <taxon>Desulfobacteria</taxon>
        <taxon>Desulfobacterales</taxon>
        <taxon>Desulfosalsimonadaceae</taxon>
        <taxon>Desulfosalsimonas</taxon>
    </lineage>
</organism>
<dbReference type="AlphaFoldDB" id="A0A7W0CCH7"/>
<evidence type="ECO:0000256" key="1">
    <source>
        <dbReference type="SAM" id="MobiDB-lite"/>
    </source>
</evidence>
<dbReference type="Proteomes" id="UP000525298">
    <property type="component" value="Unassembled WGS sequence"/>
</dbReference>
<reference evidence="2 3" key="1">
    <citation type="submission" date="2020-07" db="EMBL/GenBank/DDBJ databases">
        <title>Genomic Encyclopedia of Type Strains, Phase IV (KMG-IV): sequencing the most valuable type-strain genomes for metagenomic binning, comparative biology and taxonomic classification.</title>
        <authorList>
            <person name="Goeker M."/>
        </authorList>
    </citation>
    <scope>NUCLEOTIDE SEQUENCE [LARGE SCALE GENOMIC DNA]</scope>
    <source>
        <strain evidence="2 3">DSM 17721</strain>
    </source>
</reference>
<evidence type="ECO:0008006" key="4">
    <source>
        <dbReference type="Google" id="ProtNLM"/>
    </source>
</evidence>
<feature type="region of interest" description="Disordered" evidence="1">
    <location>
        <begin position="1"/>
        <end position="38"/>
    </location>
</feature>
<sequence>MTYLEKLKSKISPPGELQKPQKGFEPENTPTAPTAKTAKTPFYTFCSTRGRRFSGNQDPAQNKGGTFIVVDDLDPHAVTGIVPEMDAETFAGFKADIQAKGLLEPVVLFQGEILDGRARYRACKELGRPVVARKWEGGMDPVDFIRAVNLLRSHNVQGQGTGLKIEPLTTCLHGKPCPHLDAPGGDKRPACLEAMDFIFDMGACPLNKWKQPY</sequence>
<gene>
    <name evidence="2" type="ORF">HNR65_003446</name>
</gene>
<dbReference type="SUPFAM" id="SSF110849">
    <property type="entry name" value="ParB/Sulfiredoxin"/>
    <property type="match status" value="1"/>
</dbReference>
<dbReference type="EMBL" id="JACDUS010000016">
    <property type="protein sequence ID" value="MBA2883089.1"/>
    <property type="molecule type" value="Genomic_DNA"/>
</dbReference>
<dbReference type="RefSeq" id="WP_220128430.1">
    <property type="nucleotide sequence ID" value="NZ_JACDUS010000016.1"/>
</dbReference>
<protein>
    <recommendedName>
        <fullName evidence="4">ParB/Sulfiredoxin domain-containing protein</fullName>
    </recommendedName>
</protein>